<feature type="domain" description="ABC-2 type transporter transmembrane" evidence="7">
    <location>
        <begin position="88"/>
        <end position="214"/>
    </location>
</feature>
<feature type="transmembrane region" description="Helical" evidence="6">
    <location>
        <begin position="111"/>
        <end position="129"/>
    </location>
</feature>
<evidence type="ECO:0000256" key="1">
    <source>
        <dbReference type="ARBA" id="ARBA00004141"/>
    </source>
</evidence>
<comment type="subcellular location">
    <subcellularLocation>
        <location evidence="1">Membrane</location>
        <topology evidence="1">Multi-pass membrane protein</topology>
    </subcellularLocation>
</comment>
<dbReference type="Pfam" id="PF01061">
    <property type="entry name" value="ABC2_membrane"/>
    <property type="match status" value="1"/>
</dbReference>
<keyword evidence="2" id="KW-0813">Transport</keyword>
<protein>
    <submittedName>
        <fullName evidence="9">ABC2_membrane domain-containing protein</fullName>
    </submittedName>
</protein>
<evidence type="ECO:0000256" key="6">
    <source>
        <dbReference type="SAM" id="Phobius"/>
    </source>
</evidence>
<name>A0A1I7X6T8_HETBA</name>
<dbReference type="InterPro" id="IPR050352">
    <property type="entry name" value="ABCG_transporters"/>
</dbReference>
<dbReference type="GO" id="GO:0140359">
    <property type="term" value="F:ABC-type transporter activity"/>
    <property type="evidence" value="ECO:0007669"/>
    <property type="project" value="InterPro"/>
</dbReference>
<reference evidence="9" key="1">
    <citation type="submission" date="2016-11" db="UniProtKB">
        <authorList>
            <consortium name="WormBaseParasite"/>
        </authorList>
    </citation>
    <scope>IDENTIFICATION</scope>
</reference>
<evidence type="ECO:0000256" key="3">
    <source>
        <dbReference type="ARBA" id="ARBA00022692"/>
    </source>
</evidence>
<evidence type="ECO:0000259" key="7">
    <source>
        <dbReference type="Pfam" id="PF01061"/>
    </source>
</evidence>
<keyword evidence="4 6" id="KW-1133">Transmembrane helix</keyword>
<dbReference type="WBParaSite" id="Hba_13189">
    <property type="protein sequence ID" value="Hba_13189"/>
    <property type="gene ID" value="Hba_13189"/>
</dbReference>
<dbReference type="Proteomes" id="UP000095283">
    <property type="component" value="Unplaced"/>
</dbReference>
<dbReference type="PANTHER" id="PTHR48041:SF104">
    <property type="entry name" value="ABC TRANSPORTER DOMAIN-CONTAINING PROTEIN"/>
    <property type="match status" value="1"/>
</dbReference>
<feature type="transmembrane region" description="Helical" evidence="6">
    <location>
        <begin position="149"/>
        <end position="171"/>
    </location>
</feature>
<keyword evidence="5 6" id="KW-0472">Membrane</keyword>
<proteinExistence type="predicted"/>
<dbReference type="PANTHER" id="PTHR48041">
    <property type="entry name" value="ABC TRANSPORTER G FAMILY MEMBER 28"/>
    <property type="match status" value="1"/>
</dbReference>
<dbReference type="GO" id="GO:0005886">
    <property type="term" value="C:plasma membrane"/>
    <property type="evidence" value="ECO:0007669"/>
    <property type="project" value="TreeGrafter"/>
</dbReference>
<evidence type="ECO:0000256" key="4">
    <source>
        <dbReference type="ARBA" id="ARBA00022989"/>
    </source>
</evidence>
<dbReference type="InterPro" id="IPR013525">
    <property type="entry name" value="ABC2_TM"/>
</dbReference>
<keyword evidence="8" id="KW-1185">Reference proteome</keyword>
<evidence type="ECO:0000256" key="5">
    <source>
        <dbReference type="ARBA" id="ARBA00023136"/>
    </source>
</evidence>
<evidence type="ECO:0000313" key="8">
    <source>
        <dbReference type="Proteomes" id="UP000095283"/>
    </source>
</evidence>
<dbReference type="AlphaFoldDB" id="A0A1I7X6T8"/>
<evidence type="ECO:0000256" key="2">
    <source>
        <dbReference type="ARBA" id="ARBA00022448"/>
    </source>
</evidence>
<organism evidence="8 9">
    <name type="scientific">Heterorhabditis bacteriophora</name>
    <name type="common">Entomopathogenic nematode worm</name>
    <dbReference type="NCBI Taxonomy" id="37862"/>
    <lineage>
        <taxon>Eukaryota</taxon>
        <taxon>Metazoa</taxon>
        <taxon>Ecdysozoa</taxon>
        <taxon>Nematoda</taxon>
        <taxon>Chromadorea</taxon>
        <taxon>Rhabditida</taxon>
        <taxon>Rhabditina</taxon>
        <taxon>Rhabditomorpha</taxon>
        <taxon>Strongyloidea</taxon>
        <taxon>Heterorhabditidae</taxon>
        <taxon>Heterorhabditis</taxon>
    </lineage>
</organism>
<keyword evidence="3 6" id="KW-0812">Transmembrane</keyword>
<accession>A0A1I7X6T8</accession>
<evidence type="ECO:0000313" key="9">
    <source>
        <dbReference type="WBParaSite" id="Hba_13189"/>
    </source>
</evidence>
<sequence>MAQGKTIYHGKVDQICNFFDKIFLLIKTIKGRCIFLSQVKIKILFIAKSFEDCIEGKELYNLTHIKEAVDSRNRQNMDQRYNVSFLVQLSVLFRRAFLATLRDPLLLKVKLTQIVVTAIAIGIINWRTPLLGPSIQNLEGVLYNCARDMTFLFFFPSINIMIEVITSELPIFMREYKARMYSVQSYYISKSLAELPQYTLLPLIYSTIIYWMTG</sequence>